<evidence type="ECO:0000313" key="1">
    <source>
        <dbReference type="EMBL" id="CAB5156063.1"/>
    </source>
</evidence>
<organism evidence="1">
    <name type="scientific">uncultured Caudovirales phage</name>
    <dbReference type="NCBI Taxonomy" id="2100421"/>
    <lineage>
        <taxon>Viruses</taxon>
        <taxon>Duplodnaviria</taxon>
        <taxon>Heunggongvirae</taxon>
        <taxon>Uroviricota</taxon>
        <taxon>Caudoviricetes</taxon>
        <taxon>Peduoviridae</taxon>
        <taxon>Maltschvirus</taxon>
        <taxon>Maltschvirus maltsch</taxon>
    </lineage>
</organism>
<dbReference type="EMBL" id="LR798198">
    <property type="protein sequence ID" value="CAB5156063.1"/>
    <property type="molecule type" value="Genomic_DNA"/>
</dbReference>
<sequence length="78" mass="9055">MDYRLLTVANFLQTHDRDVLELQDDPASYINEVEAELEVCYPMGFAFDRNGNKVWPVSLLREHHAIDGEPQWPEPNTP</sequence>
<name>A0A6J7W6V7_9CAUD</name>
<accession>A0A6J7W6V7</accession>
<reference evidence="1" key="1">
    <citation type="submission" date="2020-05" db="EMBL/GenBank/DDBJ databases">
        <authorList>
            <person name="Chiriac C."/>
            <person name="Salcher M."/>
            <person name="Ghai R."/>
            <person name="Kavagutti S V."/>
        </authorList>
    </citation>
    <scope>NUCLEOTIDE SEQUENCE</scope>
</reference>
<protein>
    <submittedName>
        <fullName evidence="1">Uncharacterized protein</fullName>
    </submittedName>
</protein>
<proteinExistence type="predicted"/>
<gene>
    <name evidence="1" type="ORF">UFOVP149_46</name>
</gene>